<accession>A0AA41UJM7</accession>
<name>A0AA41UJM7_9BACT</name>
<keyword evidence="3" id="KW-1185">Reference proteome</keyword>
<gene>
    <name evidence="2" type="ORF">MRX98_12160</name>
</gene>
<evidence type="ECO:0000256" key="1">
    <source>
        <dbReference type="SAM" id="MobiDB-lite"/>
    </source>
</evidence>
<dbReference type="Proteomes" id="UP001165427">
    <property type="component" value="Unassembled WGS sequence"/>
</dbReference>
<evidence type="ECO:0000313" key="3">
    <source>
        <dbReference type="Proteomes" id="UP001165427"/>
    </source>
</evidence>
<organism evidence="2 3">
    <name type="scientific">Desulfatitalea alkaliphila</name>
    <dbReference type="NCBI Taxonomy" id="2929485"/>
    <lineage>
        <taxon>Bacteria</taxon>
        <taxon>Pseudomonadati</taxon>
        <taxon>Thermodesulfobacteriota</taxon>
        <taxon>Desulfobacteria</taxon>
        <taxon>Desulfobacterales</taxon>
        <taxon>Desulfosarcinaceae</taxon>
        <taxon>Desulfatitalea</taxon>
    </lineage>
</organism>
<sequence length="52" mass="5852">MTHIEMVGKPAQASQQVPAGSVHRHHDPSELQNRRIVRQTADRPDAGVVQWQ</sequence>
<evidence type="ECO:0000313" key="2">
    <source>
        <dbReference type="EMBL" id="MCJ8501329.1"/>
    </source>
</evidence>
<dbReference type="RefSeq" id="WP_246908627.1">
    <property type="nucleotide sequence ID" value="NZ_JALJRB010000012.1"/>
</dbReference>
<protein>
    <submittedName>
        <fullName evidence="2">Uncharacterized protein</fullName>
    </submittedName>
</protein>
<dbReference type="AlphaFoldDB" id="A0AA41UJM7"/>
<reference evidence="2" key="1">
    <citation type="submission" date="2022-04" db="EMBL/GenBank/DDBJ databases">
        <title>Desulfatitalea alkaliphila sp. nov., a novel anaerobic sulfate-reducing bacterium isolated from terrestrial mud volcano, Taman Peninsula, Russia.</title>
        <authorList>
            <person name="Khomyakova M.A."/>
            <person name="Merkel A.Y."/>
            <person name="Slobodkin A.I."/>
        </authorList>
    </citation>
    <scope>NUCLEOTIDE SEQUENCE</scope>
    <source>
        <strain evidence="2">M08but</strain>
    </source>
</reference>
<proteinExistence type="predicted"/>
<feature type="region of interest" description="Disordered" evidence="1">
    <location>
        <begin position="1"/>
        <end position="52"/>
    </location>
</feature>
<comment type="caution">
    <text evidence="2">The sequence shown here is derived from an EMBL/GenBank/DDBJ whole genome shotgun (WGS) entry which is preliminary data.</text>
</comment>
<dbReference type="EMBL" id="JALJRB010000012">
    <property type="protein sequence ID" value="MCJ8501329.1"/>
    <property type="molecule type" value="Genomic_DNA"/>
</dbReference>